<feature type="region of interest" description="Disordered" evidence="1">
    <location>
        <begin position="1"/>
        <end position="20"/>
    </location>
</feature>
<proteinExistence type="predicted"/>
<dbReference type="EMBL" id="JBJKFK010001067">
    <property type="protein sequence ID" value="KAL3314209.1"/>
    <property type="molecule type" value="Genomic_DNA"/>
</dbReference>
<dbReference type="AlphaFoldDB" id="A0ABD2Q3M3"/>
<evidence type="ECO:0000313" key="3">
    <source>
        <dbReference type="Proteomes" id="UP001626550"/>
    </source>
</evidence>
<evidence type="ECO:0000256" key="1">
    <source>
        <dbReference type="SAM" id="MobiDB-lite"/>
    </source>
</evidence>
<reference evidence="2 3" key="1">
    <citation type="submission" date="2024-11" db="EMBL/GenBank/DDBJ databases">
        <title>Adaptive evolution of stress response genes in parasites aligns with host niche diversity.</title>
        <authorList>
            <person name="Hahn C."/>
            <person name="Resl P."/>
        </authorList>
    </citation>
    <scope>NUCLEOTIDE SEQUENCE [LARGE SCALE GENOMIC DNA]</scope>
    <source>
        <strain evidence="2">EGGRZ-B1_66</strain>
        <tissue evidence="2">Body</tissue>
    </source>
</reference>
<dbReference type="Proteomes" id="UP001626550">
    <property type="component" value="Unassembled WGS sequence"/>
</dbReference>
<sequence>MDSASKMILSPTPKAAAERGDTRCNLKVEVPPERLIPPVSRLKFHYLYRYPDYNKTLFDGPQQGNYLSDVEIKTDQDMGIHSVLLLPKGNGLIYGKADSEITVSWPHVNQHF</sequence>
<name>A0ABD2Q3M3_9PLAT</name>
<accession>A0ABD2Q3M3</accession>
<evidence type="ECO:0000313" key="2">
    <source>
        <dbReference type="EMBL" id="KAL3314209.1"/>
    </source>
</evidence>
<gene>
    <name evidence="2" type="ORF">Ciccas_007178</name>
</gene>
<comment type="caution">
    <text evidence="2">The sequence shown here is derived from an EMBL/GenBank/DDBJ whole genome shotgun (WGS) entry which is preliminary data.</text>
</comment>
<organism evidence="2 3">
    <name type="scientific">Cichlidogyrus casuarinus</name>
    <dbReference type="NCBI Taxonomy" id="1844966"/>
    <lineage>
        <taxon>Eukaryota</taxon>
        <taxon>Metazoa</taxon>
        <taxon>Spiralia</taxon>
        <taxon>Lophotrochozoa</taxon>
        <taxon>Platyhelminthes</taxon>
        <taxon>Monogenea</taxon>
        <taxon>Monopisthocotylea</taxon>
        <taxon>Dactylogyridea</taxon>
        <taxon>Ancyrocephalidae</taxon>
        <taxon>Cichlidogyrus</taxon>
    </lineage>
</organism>
<protein>
    <submittedName>
        <fullName evidence="2">Uncharacterized protein</fullName>
    </submittedName>
</protein>
<keyword evidence="3" id="KW-1185">Reference proteome</keyword>